<dbReference type="Proteomes" id="UP001239994">
    <property type="component" value="Unassembled WGS sequence"/>
</dbReference>
<gene>
    <name evidence="2" type="ORF">P4O66_000779</name>
</gene>
<proteinExistence type="predicted"/>
<evidence type="ECO:0000313" key="2">
    <source>
        <dbReference type="EMBL" id="KAK1797587.1"/>
    </source>
</evidence>
<evidence type="ECO:0000256" key="1">
    <source>
        <dbReference type="SAM" id="MobiDB-lite"/>
    </source>
</evidence>
<comment type="caution">
    <text evidence="2">The sequence shown here is derived from an EMBL/GenBank/DDBJ whole genome shotgun (WGS) entry which is preliminary data.</text>
</comment>
<name>A0AAD8ZEH9_9TELE</name>
<accession>A0AAD8ZEH9</accession>
<protein>
    <submittedName>
        <fullName evidence="2">Uncharacterized protein</fullName>
    </submittedName>
</protein>
<sequence>MTAAEIGGRPPTCSALLLGLQPRFSVTAHLSGPYITPAGLDTRKPSELEYLFALAEWVQGDSTQLWADSHIMYLKVVRVTGPVQVYPLYQRAKWGKKLACRYVERSGAFALSGLVPRGPSACTGRPARAKAWAASRTGAPQCWRFGGSQHPLARWARGYTFDPGAVDSLHSRLPPWQLEDRSACVTMATLPRDRTPLAVAGLVICLLSLCVPVVVSQRLRDPTEASPTPAAETQPECARQEHPVISVQGTAQISKARLESRPPRSC</sequence>
<dbReference type="EMBL" id="JAROKS010000013">
    <property type="protein sequence ID" value="KAK1797587.1"/>
    <property type="molecule type" value="Genomic_DNA"/>
</dbReference>
<feature type="region of interest" description="Disordered" evidence="1">
    <location>
        <begin position="221"/>
        <end position="243"/>
    </location>
</feature>
<organism evidence="2 3">
    <name type="scientific">Electrophorus voltai</name>
    <dbReference type="NCBI Taxonomy" id="2609070"/>
    <lineage>
        <taxon>Eukaryota</taxon>
        <taxon>Metazoa</taxon>
        <taxon>Chordata</taxon>
        <taxon>Craniata</taxon>
        <taxon>Vertebrata</taxon>
        <taxon>Euteleostomi</taxon>
        <taxon>Actinopterygii</taxon>
        <taxon>Neopterygii</taxon>
        <taxon>Teleostei</taxon>
        <taxon>Ostariophysi</taxon>
        <taxon>Gymnotiformes</taxon>
        <taxon>Gymnotoidei</taxon>
        <taxon>Gymnotidae</taxon>
        <taxon>Electrophorus</taxon>
    </lineage>
</organism>
<dbReference type="AlphaFoldDB" id="A0AAD8ZEH9"/>
<evidence type="ECO:0000313" key="3">
    <source>
        <dbReference type="Proteomes" id="UP001239994"/>
    </source>
</evidence>
<reference evidence="2" key="1">
    <citation type="submission" date="2023-03" db="EMBL/GenBank/DDBJ databases">
        <title>Electrophorus voltai genome.</title>
        <authorList>
            <person name="Bian C."/>
        </authorList>
    </citation>
    <scope>NUCLEOTIDE SEQUENCE</scope>
    <source>
        <strain evidence="2">CB-2022</strain>
        <tissue evidence="2">Muscle</tissue>
    </source>
</reference>
<keyword evidence="3" id="KW-1185">Reference proteome</keyword>